<protein>
    <submittedName>
        <fullName evidence="6">NADH-FMN oxidoreductase RutF, flavin reductase (DIM6/NTAB) family</fullName>
    </submittedName>
</protein>
<evidence type="ECO:0000256" key="1">
    <source>
        <dbReference type="ARBA" id="ARBA00001917"/>
    </source>
</evidence>
<dbReference type="SUPFAM" id="SSF50475">
    <property type="entry name" value="FMN-binding split barrel"/>
    <property type="match status" value="1"/>
</dbReference>
<evidence type="ECO:0000259" key="5">
    <source>
        <dbReference type="Pfam" id="PF01613"/>
    </source>
</evidence>
<sequence>MVKQKVSLFEIYKNMKHISRDDISQMEKIERLNLINSCTGYKSASLIGTKSLDGKSNVAIFSSVTHLGSNPAMIGFIMRPTTVPRGTYKNIKETGYFTVNHITVDMIEDAHHTSANYDLDISEFDKTNLEEEYKNNIATPFVKGSPVQLYCKYLNEYYIKENDTIHVIASIENLFFEEQLEHKDGWLQLDKGNVIAINGLDGYCLPKLIDRYQYARKEIPSTSFFKK</sequence>
<dbReference type="PANTHER" id="PTHR33798">
    <property type="entry name" value="FLAVOPROTEIN OXYGENASE"/>
    <property type="match status" value="1"/>
</dbReference>
<keyword evidence="7" id="KW-1185">Reference proteome</keyword>
<dbReference type="PANTHER" id="PTHR33798:SF5">
    <property type="entry name" value="FLAVIN REDUCTASE LIKE DOMAIN-CONTAINING PROTEIN"/>
    <property type="match status" value="1"/>
</dbReference>
<gene>
    <name evidence="6" type="ORF">SAMN05444372_10118</name>
</gene>
<proteinExistence type="inferred from homology"/>
<feature type="domain" description="Flavin reductase like" evidence="5">
    <location>
        <begin position="45"/>
        <end position="179"/>
    </location>
</feature>
<dbReference type="Proteomes" id="UP000184020">
    <property type="component" value="Unassembled WGS sequence"/>
</dbReference>
<keyword evidence="3" id="KW-0288">FMN</keyword>
<keyword evidence="2" id="KW-0285">Flavoprotein</keyword>
<evidence type="ECO:0000313" key="6">
    <source>
        <dbReference type="EMBL" id="SHF88072.1"/>
    </source>
</evidence>
<dbReference type="Pfam" id="PF01613">
    <property type="entry name" value="Flavin_Reduct"/>
    <property type="match status" value="1"/>
</dbReference>
<evidence type="ECO:0000256" key="3">
    <source>
        <dbReference type="ARBA" id="ARBA00022643"/>
    </source>
</evidence>
<dbReference type="EMBL" id="FQWF01000001">
    <property type="protein sequence ID" value="SHF88072.1"/>
    <property type="molecule type" value="Genomic_DNA"/>
</dbReference>
<name>A0A1M5FAC7_9FLAO</name>
<dbReference type="AlphaFoldDB" id="A0A1M5FAC7"/>
<dbReference type="STRING" id="229205.SAMN05444372_10118"/>
<accession>A0A1M5FAC7</accession>
<evidence type="ECO:0000256" key="2">
    <source>
        <dbReference type="ARBA" id="ARBA00022630"/>
    </source>
</evidence>
<comment type="similarity">
    <text evidence="4">Belongs to the flavoredoxin family.</text>
</comment>
<dbReference type="InterPro" id="IPR012349">
    <property type="entry name" value="Split_barrel_FMN-bd"/>
</dbReference>
<dbReference type="Gene3D" id="2.30.110.10">
    <property type="entry name" value="Electron Transport, Fmn-binding Protein, Chain A"/>
    <property type="match status" value="1"/>
</dbReference>
<comment type="cofactor">
    <cofactor evidence="1">
        <name>FMN</name>
        <dbReference type="ChEBI" id="CHEBI:58210"/>
    </cofactor>
</comment>
<dbReference type="GO" id="GO:0016646">
    <property type="term" value="F:oxidoreductase activity, acting on the CH-NH group of donors, NAD or NADP as acceptor"/>
    <property type="evidence" value="ECO:0007669"/>
    <property type="project" value="UniProtKB-ARBA"/>
</dbReference>
<reference evidence="7" key="1">
    <citation type="submission" date="2016-11" db="EMBL/GenBank/DDBJ databases">
        <authorList>
            <person name="Varghese N."/>
            <person name="Submissions S."/>
        </authorList>
    </citation>
    <scope>NUCLEOTIDE SEQUENCE [LARGE SCALE GENOMIC DNA]</scope>
    <source>
        <strain evidence="7">DSM 17659</strain>
    </source>
</reference>
<organism evidence="6 7">
    <name type="scientific">Flavobacterium micromati</name>
    <dbReference type="NCBI Taxonomy" id="229205"/>
    <lineage>
        <taxon>Bacteria</taxon>
        <taxon>Pseudomonadati</taxon>
        <taxon>Bacteroidota</taxon>
        <taxon>Flavobacteriia</taxon>
        <taxon>Flavobacteriales</taxon>
        <taxon>Flavobacteriaceae</taxon>
        <taxon>Flavobacterium</taxon>
    </lineage>
</organism>
<dbReference type="GO" id="GO:0010181">
    <property type="term" value="F:FMN binding"/>
    <property type="evidence" value="ECO:0007669"/>
    <property type="project" value="InterPro"/>
</dbReference>
<dbReference type="InterPro" id="IPR002563">
    <property type="entry name" value="Flavin_Rdtase-like_dom"/>
</dbReference>
<evidence type="ECO:0000313" key="7">
    <source>
        <dbReference type="Proteomes" id="UP000184020"/>
    </source>
</evidence>
<evidence type="ECO:0000256" key="4">
    <source>
        <dbReference type="ARBA" id="ARBA00038054"/>
    </source>
</evidence>